<dbReference type="EMBL" id="CP104013">
    <property type="protein sequence ID" value="UYP47230.1"/>
    <property type="molecule type" value="Genomic_DNA"/>
</dbReference>
<accession>A0ABY6HUN2</accession>
<sequence length="34" mass="3861">MNKKKEKKKNVAKMIQNMKVVNSSVKIGFYSGDS</sequence>
<keyword evidence="2" id="KW-1185">Reference proteome</keyword>
<organism evidence="1 2">
    <name type="scientific">Candidatus Lokiarchaeum ossiferum</name>
    <dbReference type="NCBI Taxonomy" id="2951803"/>
    <lineage>
        <taxon>Archaea</taxon>
        <taxon>Promethearchaeati</taxon>
        <taxon>Promethearchaeota</taxon>
        <taxon>Promethearchaeia</taxon>
        <taxon>Promethearchaeales</taxon>
        <taxon>Promethearchaeaceae</taxon>
        <taxon>Candidatus Lokiarchaeum</taxon>
    </lineage>
</organism>
<gene>
    <name evidence="1" type="ORF">NEF87_003515</name>
</gene>
<name>A0ABY6HUN2_9ARCH</name>
<evidence type="ECO:0000313" key="1">
    <source>
        <dbReference type="EMBL" id="UYP47230.1"/>
    </source>
</evidence>
<dbReference type="Proteomes" id="UP001208689">
    <property type="component" value="Chromosome"/>
</dbReference>
<proteinExistence type="predicted"/>
<reference evidence="1" key="1">
    <citation type="submission" date="2022-09" db="EMBL/GenBank/DDBJ databases">
        <title>Actin cytoskeleton and complex cell architecture in an #Asgard archaeon.</title>
        <authorList>
            <person name="Ponce Toledo R.I."/>
            <person name="Schleper C."/>
            <person name="Rodrigues Oliveira T."/>
            <person name="Wollweber F."/>
            <person name="Xu J."/>
            <person name="Rittmann S."/>
            <person name="Klingl A."/>
            <person name="Pilhofer M."/>
        </authorList>
    </citation>
    <scope>NUCLEOTIDE SEQUENCE</scope>
    <source>
        <strain evidence="1">B-35</strain>
    </source>
</reference>
<evidence type="ECO:0000313" key="2">
    <source>
        <dbReference type="Proteomes" id="UP001208689"/>
    </source>
</evidence>
<protein>
    <submittedName>
        <fullName evidence="1">Uncharacterized protein</fullName>
    </submittedName>
</protein>